<dbReference type="AlphaFoldDB" id="A0A8J3ASZ5"/>
<dbReference type="RefSeq" id="WP_188382065.1">
    <property type="nucleotide sequence ID" value="NZ_BMDI01000003.1"/>
</dbReference>
<protein>
    <submittedName>
        <fullName evidence="2">Uncharacterized protein</fullName>
    </submittedName>
</protein>
<evidence type="ECO:0000313" key="2">
    <source>
        <dbReference type="EMBL" id="GGI21341.1"/>
    </source>
</evidence>
<sequence>MSVNRSDSVASATNGVVGSAKMFSDIDAGFNERTHRLEMIATSELFQSASAPHDAGAQKASIKVAGSKQ</sequence>
<proteinExistence type="predicted"/>
<feature type="region of interest" description="Disordered" evidence="1">
    <location>
        <begin position="49"/>
        <end position="69"/>
    </location>
</feature>
<accession>A0A8J3ASZ5</accession>
<name>A0A8J3ASZ5_9BURK</name>
<keyword evidence="3" id="KW-1185">Reference proteome</keyword>
<evidence type="ECO:0000256" key="1">
    <source>
        <dbReference type="SAM" id="MobiDB-lite"/>
    </source>
</evidence>
<gene>
    <name evidence="2" type="ORF">GCM10008066_28580</name>
</gene>
<evidence type="ECO:0000313" key="3">
    <source>
        <dbReference type="Proteomes" id="UP000642180"/>
    </source>
</evidence>
<dbReference type="EMBL" id="BMDI01000003">
    <property type="protein sequence ID" value="GGI21341.1"/>
    <property type="molecule type" value="Genomic_DNA"/>
</dbReference>
<comment type="caution">
    <text evidence="2">The sequence shown here is derived from an EMBL/GenBank/DDBJ whole genome shotgun (WGS) entry which is preliminary data.</text>
</comment>
<dbReference type="Proteomes" id="UP000642180">
    <property type="component" value="Unassembled WGS sequence"/>
</dbReference>
<organism evidence="2 3">
    <name type="scientific">Oxalicibacterium faecigallinarum</name>
    <dbReference type="NCBI Taxonomy" id="573741"/>
    <lineage>
        <taxon>Bacteria</taxon>
        <taxon>Pseudomonadati</taxon>
        <taxon>Pseudomonadota</taxon>
        <taxon>Betaproteobacteria</taxon>
        <taxon>Burkholderiales</taxon>
        <taxon>Oxalobacteraceae</taxon>
        <taxon>Oxalicibacterium</taxon>
    </lineage>
</organism>
<reference evidence="3" key="1">
    <citation type="journal article" date="2019" name="Int. J. Syst. Evol. Microbiol.">
        <title>The Global Catalogue of Microorganisms (GCM) 10K type strain sequencing project: providing services to taxonomists for standard genome sequencing and annotation.</title>
        <authorList>
            <consortium name="The Broad Institute Genomics Platform"/>
            <consortium name="The Broad Institute Genome Sequencing Center for Infectious Disease"/>
            <person name="Wu L."/>
            <person name="Ma J."/>
        </authorList>
    </citation>
    <scope>NUCLEOTIDE SEQUENCE [LARGE SCALE GENOMIC DNA]</scope>
    <source>
        <strain evidence="3">CCM 2767</strain>
    </source>
</reference>